<evidence type="ECO:0000256" key="9">
    <source>
        <dbReference type="SAM" id="SignalP"/>
    </source>
</evidence>
<reference evidence="11 12" key="1">
    <citation type="submission" date="2019-09" db="EMBL/GenBank/DDBJ databases">
        <title>Actinomadura physcomitrii sp. nov., a novel actinomycete isolated from moss [Physcomitrium sphaericum (Ludw) Fuernr].</title>
        <authorList>
            <person name="Zhuang X."/>
            <person name="Liu C."/>
        </authorList>
    </citation>
    <scope>NUCLEOTIDE SEQUENCE [LARGE SCALE GENOMIC DNA]</scope>
    <source>
        <strain evidence="11 12">HMC1</strain>
    </source>
</reference>
<keyword evidence="7" id="KW-1015">Disulfide bond</keyword>
<dbReference type="OrthoDB" id="4567948at2"/>
<sequence length="132" mass="14134">MPHLISTALTGAVLTLLPTASAHATTLPPTWPRTELRLTLTSPGPNASSARTALLKCDSGGGTHPGAKAACRELAARNGKIERDPAGTMCTLIYAPIVAKAEGRWRGRPVRFEREYPNDCVMRAHTGKVFLF</sequence>
<feature type="signal peptide" evidence="9">
    <location>
        <begin position="1"/>
        <end position="24"/>
    </location>
</feature>
<name>A0A6H9YD75_9ACTN</name>
<dbReference type="InterPro" id="IPR023549">
    <property type="entry name" value="Subtilisin_inhibitor"/>
</dbReference>
<keyword evidence="4" id="KW-0964">Secreted</keyword>
<dbReference type="GO" id="GO:0004867">
    <property type="term" value="F:serine-type endopeptidase inhibitor activity"/>
    <property type="evidence" value="ECO:0007669"/>
    <property type="project" value="UniProtKB-KW"/>
</dbReference>
<feature type="domain" description="Subtilisin inhibitor" evidence="10">
    <location>
        <begin position="34"/>
        <end position="118"/>
    </location>
</feature>
<evidence type="ECO:0000256" key="4">
    <source>
        <dbReference type="ARBA" id="ARBA00022525"/>
    </source>
</evidence>
<evidence type="ECO:0000313" key="12">
    <source>
        <dbReference type="Proteomes" id="UP000468735"/>
    </source>
</evidence>
<dbReference type="Pfam" id="PF00720">
    <property type="entry name" value="SSI"/>
    <property type="match status" value="1"/>
</dbReference>
<dbReference type="InterPro" id="IPR000691">
    <property type="entry name" value="Prot_inh_I16_SSI"/>
</dbReference>
<dbReference type="GO" id="GO:0005576">
    <property type="term" value="C:extracellular region"/>
    <property type="evidence" value="ECO:0007669"/>
    <property type="project" value="UniProtKB-SubCell"/>
</dbReference>
<comment type="subcellular location">
    <subcellularLocation>
        <location evidence="1">Secreted</location>
    </subcellularLocation>
</comment>
<dbReference type="AlphaFoldDB" id="A0A6H9YD75"/>
<organism evidence="11 12">
    <name type="scientific">Actinomadura rudentiformis</name>
    <dbReference type="NCBI Taxonomy" id="359158"/>
    <lineage>
        <taxon>Bacteria</taxon>
        <taxon>Bacillati</taxon>
        <taxon>Actinomycetota</taxon>
        <taxon>Actinomycetes</taxon>
        <taxon>Streptosporangiales</taxon>
        <taxon>Thermomonosporaceae</taxon>
        <taxon>Actinomadura</taxon>
    </lineage>
</organism>
<proteinExistence type="inferred from homology"/>
<comment type="subunit">
    <text evidence="3">Homodimer.</text>
</comment>
<comment type="similarity">
    <text evidence="2 8">Belongs to the protease inhibitor I16 (SSI) family.</text>
</comment>
<evidence type="ECO:0000256" key="8">
    <source>
        <dbReference type="RuleBase" id="RU003471"/>
    </source>
</evidence>
<dbReference type="RefSeq" id="WP_151567539.1">
    <property type="nucleotide sequence ID" value="NZ_WBMT01000023.1"/>
</dbReference>
<comment type="caution">
    <text evidence="11">The sequence shown here is derived from an EMBL/GenBank/DDBJ whole genome shotgun (WGS) entry which is preliminary data.</text>
</comment>
<dbReference type="Gene3D" id="3.30.350.10">
    <property type="entry name" value="Subtilisin inhibitor-like"/>
    <property type="match status" value="1"/>
</dbReference>
<feature type="chain" id="PRO_5026141870" evidence="9">
    <location>
        <begin position="25"/>
        <end position="132"/>
    </location>
</feature>
<evidence type="ECO:0000313" key="11">
    <source>
        <dbReference type="EMBL" id="KAB2342128.1"/>
    </source>
</evidence>
<gene>
    <name evidence="11" type="ORF">F8566_39360</name>
</gene>
<keyword evidence="6 8" id="KW-0722">Serine protease inhibitor</keyword>
<keyword evidence="9" id="KW-0732">Signal</keyword>
<evidence type="ECO:0000256" key="7">
    <source>
        <dbReference type="ARBA" id="ARBA00023157"/>
    </source>
</evidence>
<keyword evidence="12" id="KW-1185">Reference proteome</keyword>
<protein>
    <submittedName>
        <fullName evidence="11">Protease inhibitor</fullName>
    </submittedName>
</protein>
<evidence type="ECO:0000256" key="6">
    <source>
        <dbReference type="ARBA" id="ARBA00022900"/>
    </source>
</evidence>
<evidence type="ECO:0000256" key="2">
    <source>
        <dbReference type="ARBA" id="ARBA00010472"/>
    </source>
</evidence>
<evidence type="ECO:0000256" key="3">
    <source>
        <dbReference type="ARBA" id="ARBA00011738"/>
    </source>
</evidence>
<evidence type="ECO:0000259" key="10">
    <source>
        <dbReference type="Pfam" id="PF00720"/>
    </source>
</evidence>
<dbReference type="Proteomes" id="UP000468735">
    <property type="component" value="Unassembled WGS sequence"/>
</dbReference>
<dbReference type="EMBL" id="WBMT01000023">
    <property type="protein sequence ID" value="KAB2342128.1"/>
    <property type="molecule type" value="Genomic_DNA"/>
</dbReference>
<accession>A0A6H9YD75</accession>
<evidence type="ECO:0000256" key="1">
    <source>
        <dbReference type="ARBA" id="ARBA00004613"/>
    </source>
</evidence>
<dbReference type="SUPFAM" id="SSF55399">
    <property type="entry name" value="Subtilisin inhibitor"/>
    <property type="match status" value="1"/>
</dbReference>
<evidence type="ECO:0000256" key="5">
    <source>
        <dbReference type="ARBA" id="ARBA00022690"/>
    </source>
</evidence>
<dbReference type="InterPro" id="IPR036819">
    <property type="entry name" value="Subtilisin_inhibitor-like_sf"/>
</dbReference>
<dbReference type="PRINTS" id="PR00294">
    <property type="entry name" value="SSBTLNINHBTR"/>
</dbReference>
<keyword evidence="5 8" id="KW-0646">Protease inhibitor</keyword>